<comment type="caution">
    <text evidence="3">The sequence shown here is derived from an EMBL/GenBank/DDBJ whole genome shotgun (WGS) entry which is preliminary data.</text>
</comment>
<keyword evidence="1" id="KW-0732">Signal</keyword>
<proteinExistence type="predicted"/>
<name>J8CKU0_BACCE</name>
<gene>
    <name evidence="3" type="ORF">IGC_05082</name>
</gene>
<dbReference type="PANTHER" id="PTHR43308">
    <property type="entry name" value="OUTER MEMBRANE PROTEIN ALPHA-RELATED"/>
    <property type="match status" value="1"/>
</dbReference>
<evidence type="ECO:0000259" key="2">
    <source>
        <dbReference type="PROSITE" id="PS51272"/>
    </source>
</evidence>
<dbReference type="Pfam" id="PF00395">
    <property type="entry name" value="SLH"/>
    <property type="match status" value="2"/>
</dbReference>
<dbReference type="PANTHER" id="PTHR43308:SF1">
    <property type="entry name" value="OUTER MEMBRANE PROTEIN ALPHA"/>
    <property type="match status" value="1"/>
</dbReference>
<dbReference type="EMBL" id="AHEA01000045">
    <property type="protein sequence ID" value="EJQ73411.1"/>
    <property type="molecule type" value="Genomic_DNA"/>
</dbReference>
<dbReference type="PROSITE" id="PS51272">
    <property type="entry name" value="SLH"/>
    <property type="match status" value="1"/>
</dbReference>
<evidence type="ECO:0000313" key="3">
    <source>
        <dbReference type="EMBL" id="EJQ73411.1"/>
    </source>
</evidence>
<feature type="domain" description="SLH" evidence="2">
    <location>
        <begin position="25"/>
        <end position="88"/>
    </location>
</feature>
<organism evidence="3 4">
    <name type="scientific">Bacillus cereus HuA4-10</name>
    <dbReference type="NCBI Taxonomy" id="1053206"/>
    <lineage>
        <taxon>Bacteria</taxon>
        <taxon>Bacillati</taxon>
        <taxon>Bacillota</taxon>
        <taxon>Bacilli</taxon>
        <taxon>Bacillales</taxon>
        <taxon>Bacillaceae</taxon>
        <taxon>Bacillus</taxon>
        <taxon>Bacillus cereus group</taxon>
    </lineage>
</organism>
<dbReference type="Proteomes" id="UP000006977">
    <property type="component" value="Unassembled WGS sequence"/>
</dbReference>
<dbReference type="HOGENOM" id="CLU_1831075_0_0_9"/>
<dbReference type="InterPro" id="IPR001119">
    <property type="entry name" value="SLH_dom"/>
</dbReference>
<accession>J8CKU0</accession>
<dbReference type="PATRIC" id="fig|1053206.3.peg.5196"/>
<evidence type="ECO:0000256" key="1">
    <source>
        <dbReference type="ARBA" id="ARBA00022729"/>
    </source>
</evidence>
<protein>
    <recommendedName>
        <fullName evidence="2">SLH domain-containing protein</fullName>
    </recommendedName>
</protein>
<evidence type="ECO:0000313" key="4">
    <source>
        <dbReference type="Proteomes" id="UP000006977"/>
    </source>
</evidence>
<dbReference type="AlphaFoldDB" id="J8CKU0"/>
<dbReference type="InterPro" id="IPR051465">
    <property type="entry name" value="Cell_Envelope_Struct_Comp"/>
</dbReference>
<sequence length="140" mass="16111">MQPKRQDNPLWDVIKNDLQIDAGVNRTTFKDVPQEHWAFHAIHDLASKGIIAGYGNGIFGMGDNVTREQVAALIYRTLHIEKQDRYENPYRDIDGNSTMFPEEILALTKLGIFQGDDQGNFRPKVTWFWCENFKIIASNL</sequence>
<reference evidence="3 4" key="1">
    <citation type="submission" date="2012-04" db="EMBL/GenBank/DDBJ databases">
        <title>The Genome Sequence of Bacillus cereus HuA4-10.</title>
        <authorList>
            <consortium name="The Broad Institute Genome Sequencing Platform"/>
            <consortium name="The Broad Institute Genome Sequencing Center for Infectious Disease"/>
            <person name="Feldgarden M."/>
            <person name="Van der Auwera G.A."/>
            <person name="Mahillon J."/>
            <person name="Duprez V."/>
            <person name="Timmery S."/>
            <person name="Mattelet C."/>
            <person name="Dierick K."/>
            <person name="Sun M."/>
            <person name="Yu Z."/>
            <person name="Zhu L."/>
            <person name="Hu X."/>
            <person name="Shank E.B."/>
            <person name="Swiecicka I."/>
            <person name="Hansen B.M."/>
            <person name="Andrup L."/>
            <person name="Young S.K."/>
            <person name="Zeng Q."/>
            <person name="Gargeya S."/>
            <person name="Fitzgerald M."/>
            <person name="Haas B."/>
            <person name="Abouelleil A."/>
            <person name="Alvarado L."/>
            <person name="Arachchi H.M."/>
            <person name="Berlin A."/>
            <person name="Chapman S.B."/>
            <person name="Goldberg J."/>
            <person name="Griggs A."/>
            <person name="Gujja S."/>
            <person name="Hansen M."/>
            <person name="Howarth C."/>
            <person name="Imamovic A."/>
            <person name="Larimer J."/>
            <person name="McCowen C."/>
            <person name="Montmayeur A."/>
            <person name="Murphy C."/>
            <person name="Neiman D."/>
            <person name="Pearson M."/>
            <person name="Priest M."/>
            <person name="Roberts A."/>
            <person name="Saif S."/>
            <person name="Shea T."/>
            <person name="Sisk P."/>
            <person name="Sykes S."/>
            <person name="Wortman J."/>
            <person name="Nusbaum C."/>
            <person name="Birren B."/>
        </authorList>
    </citation>
    <scope>NUCLEOTIDE SEQUENCE [LARGE SCALE GENOMIC DNA]</scope>
    <source>
        <strain evidence="3 4">HuA4-10</strain>
    </source>
</reference>